<evidence type="ECO:0000313" key="5">
    <source>
        <dbReference type="Proteomes" id="UP000462271"/>
    </source>
</evidence>
<dbReference type="EMBL" id="WTML01000019">
    <property type="protein sequence ID" value="MWK97245.1"/>
    <property type="molecule type" value="Genomic_DNA"/>
</dbReference>
<dbReference type="Proteomes" id="UP000462271">
    <property type="component" value="Unassembled WGS sequence"/>
</dbReference>
<evidence type="ECO:0000313" key="6">
    <source>
        <dbReference type="Proteomes" id="UP000514754"/>
    </source>
</evidence>
<dbReference type="AlphaFoldDB" id="A0A479NPK8"/>
<gene>
    <name evidence="2" type="ORF">GQM13_13005</name>
    <name evidence="1" type="ORF">GQM21_08520</name>
    <name evidence="3" type="ORF">HVW43_04445</name>
</gene>
<accession>A0A479NPK8</accession>
<organism evidence="2 4">
    <name type="scientific">Escherichia coli</name>
    <dbReference type="NCBI Taxonomy" id="562"/>
    <lineage>
        <taxon>Bacteria</taxon>
        <taxon>Pseudomonadati</taxon>
        <taxon>Pseudomonadota</taxon>
        <taxon>Gammaproteobacteria</taxon>
        <taxon>Enterobacterales</taxon>
        <taxon>Enterobacteriaceae</taxon>
        <taxon>Escherichia</taxon>
    </lineage>
</organism>
<evidence type="ECO:0000313" key="2">
    <source>
        <dbReference type="EMBL" id="MWL04358.1"/>
    </source>
</evidence>
<reference evidence="3 6" key="2">
    <citation type="submission" date="2020-06" db="EMBL/GenBank/DDBJ databases">
        <title>REHAB project genomes.</title>
        <authorList>
            <person name="Shaw L.P."/>
        </authorList>
    </citation>
    <scope>NUCLEOTIDE SEQUENCE [LARGE SCALE GENOMIC DNA]</scope>
    <source>
        <strain evidence="3 6">RHB10-C12</strain>
    </source>
</reference>
<dbReference type="RefSeq" id="WP_001406915.1">
    <property type="nucleotide sequence ID" value="NZ_BFGN01000062.1"/>
</dbReference>
<dbReference type="EMBL" id="WTMQ01000004">
    <property type="protein sequence ID" value="MWL04358.1"/>
    <property type="molecule type" value="Genomic_DNA"/>
</dbReference>
<evidence type="ECO:0000313" key="3">
    <source>
        <dbReference type="EMBL" id="QMO39587.1"/>
    </source>
</evidence>
<dbReference type="EMBL" id="CP057906">
    <property type="protein sequence ID" value="QMO39587.1"/>
    <property type="molecule type" value="Genomic_DNA"/>
</dbReference>
<proteinExistence type="predicted"/>
<dbReference type="Proteomes" id="UP000430081">
    <property type="component" value="Unassembled WGS sequence"/>
</dbReference>
<reference evidence="4 5" key="1">
    <citation type="submission" date="2019-12" db="EMBL/GenBank/DDBJ databases">
        <title>Enteriobacteria Tanzani isolates_10432.</title>
        <authorList>
            <person name="Subbiah M."/>
            <person name="Call D."/>
        </authorList>
    </citation>
    <scope>NUCLEOTIDE SEQUENCE [LARGE SCALE GENOMIC DNA]</scope>
    <source>
        <strain evidence="2 4">10432wG7</strain>
        <strain evidence="1 5">10432wG8</strain>
    </source>
</reference>
<evidence type="ECO:0000313" key="4">
    <source>
        <dbReference type="Proteomes" id="UP000430081"/>
    </source>
</evidence>
<protein>
    <submittedName>
        <fullName evidence="2">Uncharacterized protein</fullName>
    </submittedName>
</protein>
<evidence type="ECO:0000313" key="1">
    <source>
        <dbReference type="EMBL" id="MWK97245.1"/>
    </source>
</evidence>
<dbReference type="Proteomes" id="UP000514754">
    <property type="component" value="Chromosome"/>
</dbReference>
<sequence length="92" mass="10678">MIADEKQGLVLKIDTSPLRHQIEKLYKLLVPAVFNCPDDFIDCFIKVFTEIRIFDFRKTITADKTIIVRARVLIDLNVARSAMRTAKFNIHN</sequence>
<name>A0A479NPK8_ECOLX</name>